<sequence>MVVRDRTAEPAPGGYPVCYVNAFQTQPGVAEVPDDLLLRDGGALVADPDWPDEHLLDVSTADRQERVADLVGGWIDGCADDGFAAVELDNLDSWTRSRGLLERADAEATARLLVDRAHAAGLAVAQKNAPELDGAALGFDFAVAEDCGAYDECAVFTDAHPVVLDVEYTDEGFAAACDLADDLAGLSVQRRDLAVSLPDDPDYVAEWCPAR</sequence>
<dbReference type="SUPFAM" id="SSF51445">
    <property type="entry name" value="(Trans)glycosidases"/>
    <property type="match status" value="1"/>
</dbReference>
<keyword evidence="2" id="KW-0378">Hydrolase</keyword>
<gene>
    <name evidence="2" type="ORF">JD78_02570</name>
</gene>
<keyword evidence="3" id="KW-1185">Reference proteome</keyword>
<dbReference type="Pfam" id="PF03537">
    <property type="entry name" value="Glyco_hydro_114"/>
    <property type="match status" value="1"/>
</dbReference>
<evidence type="ECO:0000313" key="2">
    <source>
        <dbReference type="EMBL" id="TWH74038.1"/>
    </source>
</evidence>
<dbReference type="Gene3D" id="3.20.20.70">
    <property type="entry name" value="Aldolase class I"/>
    <property type="match status" value="1"/>
</dbReference>
<dbReference type="PANTHER" id="PTHR35273">
    <property type="entry name" value="ALPHA-1,4 POLYGALACTOSAMINIDASE, PUTATIVE (AFU_ORTHOLOGUE AFUA_3G07890)-RELATED"/>
    <property type="match status" value="1"/>
</dbReference>
<feature type="domain" description="Glycoside-hydrolase family GH114 TIM-barrel" evidence="1">
    <location>
        <begin position="5"/>
        <end position="188"/>
    </location>
</feature>
<dbReference type="GO" id="GO:0016787">
    <property type="term" value="F:hydrolase activity"/>
    <property type="evidence" value="ECO:0007669"/>
    <property type="project" value="UniProtKB-KW"/>
</dbReference>
<dbReference type="InterPro" id="IPR004352">
    <property type="entry name" value="GH114_TIM-barrel"/>
</dbReference>
<comment type="caution">
    <text evidence="2">The sequence shown here is derived from an EMBL/GenBank/DDBJ whole genome shotgun (WGS) entry which is preliminary data.</text>
</comment>
<evidence type="ECO:0000259" key="1">
    <source>
        <dbReference type="Pfam" id="PF03537"/>
    </source>
</evidence>
<dbReference type="InterPro" id="IPR013785">
    <property type="entry name" value="Aldolase_TIM"/>
</dbReference>
<dbReference type="InterPro" id="IPR017853">
    <property type="entry name" value="GH"/>
</dbReference>
<name>A0A562ISW1_9ACTN</name>
<protein>
    <submittedName>
        <fullName evidence="2">Glycosyl hydrolase family 114</fullName>
    </submittedName>
</protein>
<dbReference type="PANTHER" id="PTHR35273:SF2">
    <property type="entry name" value="ALPHA-GALACTOSIDASE"/>
    <property type="match status" value="1"/>
</dbReference>
<reference evidence="2 3" key="1">
    <citation type="submission" date="2019-07" db="EMBL/GenBank/DDBJ databases">
        <title>R&amp;d 2014.</title>
        <authorList>
            <person name="Klenk H.-P."/>
        </authorList>
    </citation>
    <scope>NUCLEOTIDE SEQUENCE [LARGE SCALE GENOMIC DNA]</scope>
    <source>
        <strain evidence="2 3">DSM 45764</strain>
    </source>
</reference>
<dbReference type="AlphaFoldDB" id="A0A562ISW1"/>
<proteinExistence type="predicted"/>
<accession>A0A562ISW1</accession>
<evidence type="ECO:0000313" key="3">
    <source>
        <dbReference type="Proteomes" id="UP000321490"/>
    </source>
</evidence>
<dbReference type="EMBL" id="VLKF01000001">
    <property type="protein sequence ID" value="TWH74038.1"/>
    <property type="molecule type" value="Genomic_DNA"/>
</dbReference>
<organism evidence="2 3">
    <name type="scientific">Modestobacter roseus</name>
    <dbReference type="NCBI Taxonomy" id="1181884"/>
    <lineage>
        <taxon>Bacteria</taxon>
        <taxon>Bacillati</taxon>
        <taxon>Actinomycetota</taxon>
        <taxon>Actinomycetes</taxon>
        <taxon>Geodermatophilales</taxon>
        <taxon>Geodermatophilaceae</taxon>
        <taxon>Modestobacter</taxon>
    </lineage>
</organism>
<dbReference type="Proteomes" id="UP000321490">
    <property type="component" value="Unassembled WGS sequence"/>
</dbReference>